<evidence type="ECO:0000256" key="10">
    <source>
        <dbReference type="ARBA" id="ARBA00023098"/>
    </source>
</evidence>
<dbReference type="InterPro" id="IPR002129">
    <property type="entry name" value="PyrdxlP-dep_de-COase"/>
</dbReference>
<evidence type="ECO:0000256" key="13">
    <source>
        <dbReference type="ARBA" id="ARBA00038302"/>
    </source>
</evidence>
<dbReference type="Gene3D" id="3.90.1150.10">
    <property type="entry name" value="Aspartate Aminotransferase, domain 1"/>
    <property type="match status" value="1"/>
</dbReference>
<dbReference type="Gene3D" id="6.10.140.2150">
    <property type="match status" value="1"/>
</dbReference>
<evidence type="ECO:0000256" key="16">
    <source>
        <dbReference type="PIRSR" id="PIRSR602129-50"/>
    </source>
</evidence>
<dbReference type="SUPFAM" id="SSF53383">
    <property type="entry name" value="PLP-dependent transferases"/>
    <property type="match status" value="1"/>
</dbReference>
<dbReference type="InterPro" id="IPR015421">
    <property type="entry name" value="PyrdxlP-dep_Trfase_major"/>
</dbReference>
<comment type="similarity">
    <text evidence="13">Belongs to the group II decarboxylase family. Sphingosine-1-phosphate lyase subfamily.</text>
</comment>
<dbReference type="GO" id="GO:0005789">
    <property type="term" value="C:endoplasmic reticulum membrane"/>
    <property type="evidence" value="ECO:0007669"/>
    <property type="project" value="UniProtKB-SubCell"/>
</dbReference>
<evidence type="ECO:0000313" key="18">
    <source>
        <dbReference type="Proteomes" id="UP001165122"/>
    </source>
</evidence>
<dbReference type="PANTHER" id="PTHR42735">
    <property type="match status" value="1"/>
</dbReference>
<keyword evidence="12" id="KW-0456">Lyase</keyword>
<evidence type="ECO:0000256" key="3">
    <source>
        <dbReference type="ARBA" id="ARBA00004760"/>
    </source>
</evidence>
<evidence type="ECO:0000256" key="5">
    <source>
        <dbReference type="ARBA" id="ARBA00022692"/>
    </source>
</evidence>
<keyword evidence="7 16" id="KW-0663">Pyridoxal phosphate</keyword>
<dbReference type="GO" id="GO:0030149">
    <property type="term" value="P:sphingolipid catabolic process"/>
    <property type="evidence" value="ECO:0007669"/>
    <property type="project" value="TreeGrafter"/>
</dbReference>
<keyword evidence="5" id="KW-0812">Transmembrane</keyword>
<evidence type="ECO:0000256" key="7">
    <source>
        <dbReference type="ARBA" id="ARBA00022898"/>
    </source>
</evidence>
<evidence type="ECO:0000256" key="4">
    <source>
        <dbReference type="ARBA" id="ARBA00004991"/>
    </source>
</evidence>
<dbReference type="PANTHER" id="PTHR42735:SF6">
    <property type="entry name" value="SPHINGOSINE-1-PHOSPHATE LYASE 1"/>
    <property type="match status" value="1"/>
</dbReference>
<sequence length="650" mass="71760">MSNLRDLIITTSREYVSRHLANHFERSLGSDSEVISTVLVMGIGTIVWAKAGPPKSVVVRNFRNFCAPLCVFGMGYRAVTVLFPSIAPFTVEHDLFDYVVNALHYIYTVMEHYSSLHLPPTLSTALMTLFRDLVGLSIIRMIVTYFQTFRRTSFSELKKEVIEGGFQWAKNTIPMVAAELQKEEDKMEIDLEASLKDANRTRTLAIPKKGRTSRSLLLDLKKRGKVENQKWEDGLVSGAVYCGEKDHTELLNAAYAAFSLANPLHPDIWPSVNQFEAEICSMTASMMNGTIHNMEDIVDTVVGCLSSGGTESIILAAKAHREFYCKRKGIKHPEIISCTTAHAAIDKACEILGCRNVKIGYDPDTYQLDIDALESAISSDTILLYSSAPTFPQGIVDPIAALSELAIKHDVGLHVDCCLGGFVLPFAKKMGYEVPDFDFTLKGVTSMSCDTHKYGYASKGTSVVLYRNKELRRAQYFCYPEWTGGLYVTPTIAGSRPGALSAACWASMMAMGEDGYCERVESIMDATQEIAEAVANLPGLYLLGDPKSMIVCFDSKDFNIYRVGDKMTKLGWSLNSLQRPACIHLCVTLKTVEHREKFIDDLSTCVDEVVFEGNDGALTGNAAIYGMSGSMPPGPINELLKCYTDTILKA</sequence>
<evidence type="ECO:0000256" key="12">
    <source>
        <dbReference type="ARBA" id="ARBA00023239"/>
    </source>
</evidence>
<evidence type="ECO:0000256" key="8">
    <source>
        <dbReference type="ARBA" id="ARBA00022919"/>
    </source>
</evidence>
<keyword evidence="10" id="KW-0443">Lipid metabolism</keyword>
<evidence type="ECO:0000256" key="14">
    <source>
        <dbReference type="ARBA" id="ARBA00038965"/>
    </source>
</evidence>
<proteinExistence type="inferred from homology"/>
<dbReference type="OrthoDB" id="10254570at2759"/>
<dbReference type="GO" id="GO:0019752">
    <property type="term" value="P:carboxylic acid metabolic process"/>
    <property type="evidence" value="ECO:0007669"/>
    <property type="project" value="InterPro"/>
</dbReference>
<comment type="subcellular location">
    <subcellularLocation>
        <location evidence="2">Endoplasmic reticulum membrane</location>
        <topology evidence="2">Single-pass membrane protein</topology>
    </subcellularLocation>
</comment>
<dbReference type="InterPro" id="IPR050477">
    <property type="entry name" value="GrpII_AminoAcid_Decarb"/>
</dbReference>
<comment type="pathway">
    <text evidence="3">Lipid metabolism; sphingolipid metabolism.</text>
</comment>
<comment type="cofactor">
    <cofactor evidence="1 16">
        <name>pyridoxal 5'-phosphate</name>
        <dbReference type="ChEBI" id="CHEBI:597326"/>
    </cofactor>
</comment>
<evidence type="ECO:0000256" key="11">
    <source>
        <dbReference type="ARBA" id="ARBA00023136"/>
    </source>
</evidence>
<protein>
    <recommendedName>
        <fullName evidence="14">sphinganine-1-phosphate aldolase</fullName>
        <ecNumber evidence="14">4.1.2.27</ecNumber>
    </recommendedName>
    <alternativeName>
        <fullName evidence="15">Sphingosine-1-phosphate aldolase</fullName>
    </alternativeName>
</protein>
<evidence type="ECO:0000256" key="1">
    <source>
        <dbReference type="ARBA" id="ARBA00001933"/>
    </source>
</evidence>
<comment type="pathway">
    <text evidence="4">Sphingolipid metabolism.</text>
</comment>
<dbReference type="Gene3D" id="3.40.640.10">
    <property type="entry name" value="Type I PLP-dependent aspartate aminotransferase-like (Major domain)"/>
    <property type="match status" value="1"/>
</dbReference>
<dbReference type="EMBL" id="BRXW01000831">
    <property type="protein sequence ID" value="GMH77677.1"/>
    <property type="molecule type" value="Genomic_DNA"/>
</dbReference>
<evidence type="ECO:0000256" key="6">
    <source>
        <dbReference type="ARBA" id="ARBA00022824"/>
    </source>
</evidence>
<keyword evidence="6" id="KW-0256">Endoplasmic reticulum</keyword>
<dbReference type="GO" id="GO:0008117">
    <property type="term" value="F:sphinganine-1-phosphate aldolase activity"/>
    <property type="evidence" value="ECO:0007669"/>
    <property type="project" value="UniProtKB-EC"/>
</dbReference>
<comment type="caution">
    <text evidence="17">The sequence shown here is derived from an EMBL/GenBank/DDBJ whole genome shotgun (WGS) entry which is preliminary data.</text>
</comment>
<evidence type="ECO:0000256" key="9">
    <source>
        <dbReference type="ARBA" id="ARBA00022989"/>
    </source>
</evidence>
<reference evidence="18" key="1">
    <citation type="journal article" date="2023" name="Commun. Biol.">
        <title>Genome analysis of Parmales, the sister group of diatoms, reveals the evolutionary specialization of diatoms from phago-mixotrophs to photoautotrophs.</title>
        <authorList>
            <person name="Ban H."/>
            <person name="Sato S."/>
            <person name="Yoshikawa S."/>
            <person name="Yamada K."/>
            <person name="Nakamura Y."/>
            <person name="Ichinomiya M."/>
            <person name="Sato N."/>
            <person name="Blanc-Mathieu R."/>
            <person name="Endo H."/>
            <person name="Kuwata A."/>
            <person name="Ogata H."/>
        </authorList>
    </citation>
    <scope>NUCLEOTIDE SEQUENCE [LARGE SCALE GENOMIC DNA]</scope>
    <source>
        <strain evidence="18">NIES 3700</strain>
    </source>
</reference>
<dbReference type="GO" id="GO:0030170">
    <property type="term" value="F:pyridoxal phosphate binding"/>
    <property type="evidence" value="ECO:0007669"/>
    <property type="project" value="InterPro"/>
</dbReference>
<gene>
    <name evidence="17" type="ORF">TrLO_g15820</name>
</gene>
<accession>A0A9W7AY85</accession>
<dbReference type="AlphaFoldDB" id="A0A9W7AY85"/>
<dbReference type="InterPro" id="IPR015424">
    <property type="entry name" value="PyrdxlP-dep_Trfase"/>
</dbReference>
<evidence type="ECO:0000256" key="2">
    <source>
        <dbReference type="ARBA" id="ARBA00004389"/>
    </source>
</evidence>
<dbReference type="FunFam" id="3.40.640.10:FF:000020">
    <property type="entry name" value="sphingosine-1-phosphate lyase 1"/>
    <property type="match status" value="1"/>
</dbReference>
<organism evidence="17 18">
    <name type="scientific">Triparma laevis f. longispina</name>
    <dbReference type="NCBI Taxonomy" id="1714387"/>
    <lineage>
        <taxon>Eukaryota</taxon>
        <taxon>Sar</taxon>
        <taxon>Stramenopiles</taxon>
        <taxon>Ochrophyta</taxon>
        <taxon>Bolidophyceae</taxon>
        <taxon>Parmales</taxon>
        <taxon>Triparmaceae</taxon>
        <taxon>Triparma</taxon>
    </lineage>
</organism>
<keyword evidence="8" id="KW-0746">Sphingolipid metabolism</keyword>
<evidence type="ECO:0000313" key="17">
    <source>
        <dbReference type="EMBL" id="GMH77677.1"/>
    </source>
</evidence>
<evidence type="ECO:0000256" key="15">
    <source>
        <dbReference type="ARBA" id="ARBA00042568"/>
    </source>
</evidence>
<dbReference type="EC" id="4.1.2.27" evidence="14"/>
<keyword evidence="18" id="KW-1185">Reference proteome</keyword>
<keyword evidence="11" id="KW-0472">Membrane</keyword>
<name>A0A9W7AY85_9STRA</name>
<dbReference type="Pfam" id="PF00282">
    <property type="entry name" value="Pyridoxal_deC"/>
    <property type="match status" value="1"/>
</dbReference>
<keyword evidence="9" id="KW-1133">Transmembrane helix</keyword>
<feature type="modified residue" description="N6-(pyridoxal phosphate)lysine" evidence="16">
    <location>
        <position position="453"/>
    </location>
</feature>
<dbReference type="InterPro" id="IPR015422">
    <property type="entry name" value="PyrdxlP-dep_Trfase_small"/>
</dbReference>
<dbReference type="Proteomes" id="UP001165122">
    <property type="component" value="Unassembled WGS sequence"/>
</dbReference>